<feature type="transmembrane region" description="Helical" evidence="7">
    <location>
        <begin position="57"/>
        <end position="75"/>
    </location>
</feature>
<name>A0A2S2CUJ7_9PROT</name>
<keyword evidence="2" id="KW-1003">Cell membrane</keyword>
<dbReference type="RefSeq" id="WP_109330095.1">
    <property type="nucleotide sequence ID" value="NZ_CP029354.1"/>
</dbReference>
<dbReference type="Proteomes" id="UP000245629">
    <property type="component" value="Chromosome 3"/>
</dbReference>
<dbReference type="InterPro" id="IPR004681">
    <property type="entry name" value="TRAP_DctM"/>
</dbReference>
<evidence type="ECO:0000256" key="6">
    <source>
        <dbReference type="ARBA" id="ARBA00023136"/>
    </source>
</evidence>
<evidence type="ECO:0000313" key="9">
    <source>
        <dbReference type="EMBL" id="AWK88139.1"/>
    </source>
</evidence>
<feature type="transmembrane region" description="Helical" evidence="7">
    <location>
        <begin position="320"/>
        <end position="345"/>
    </location>
</feature>
<sequence length="434" mass="45554">MDKLWIAATLMSLLLFFLGTGVWVALSLLGVALVAMLGFTSSPAGSVLATTTWGSSASWTLTALPLFIWMGEILYRTRLSQDMFTGLSPWLQTLPGRLLHSNVIGCGIFAAVSGSSAATAATIGRISLPELSSRGYDERMSIGSLAGAGTLGLLIPPSIIMIVYGVAAEVSVAKLFIAGILPGLVLMALFSGYIALWSLLNPARVPQETETLSLGEKLWRGRLLIPVVLLIAAVIGSIYAGIATATEAAAVGVLGSLLLAWASGSLSVKTFMDSLLGATRTSCMIAFILTGASFLTVAMGFTGIPAALAQWITGMQLSPYALLAVLTVFFVLLGCFLDGISMVVLTTSIILPAVKAAGIDLLWFGIFVVLVVEMAQITPPVGFNLFVIQGLTNRDILYISRAALPFFLVLVVMTVLVVLFPGMVTALPRQMLGG</sequence>
<dbReference type="NCBIfam" id="TIGR00786">
    <property type="entry name" value="dctM"/>
    <property type="match status" value="1"/>
</dbReference>
<dbReference type="AlphaFoldDB" id="A0A2S2CUJ7"/>
<keyword evidence="10" id="KW-1185">Reference proteome</keyword>
<comment type="subunit">
    <text evidence="7">The complex comprises the extracytoplasmic solute receptor protein and the two transmembrane proteins.</text>
</comment>
<feature type="transmembrane region" description="Helical" evidence="7">
    <location>
        <begin position="398"/>
        <end position="420"/>
    </location>
</feature>
<reference evidence="10" key="1">
    <citation type="submission" date="2018-05" db="EMBL/GenBank/DDBJ databases">
        <title>Azospirillum thermophila sp. nov., a novel isolated from hot spring.</title>
        <authorList>
            <person name="Zhao Z."/>
        </authorList>
    </citation>
    <scope>NUCLEOTIDE SEQUENCE [LARGE SCALE GENOMIC DNA]</scope>
    <source>
        <strain evidence="10">CFH 70021</strain>
    </source>
</reference>
<evidence type="ECO:0000256" key="2">
    <source>
        <dbReference type="ARBA" id="ARBA00022475"/>
    </source>
</evidence>
<comment type="subcellular location">
    <subcellularLocation>
        <location evidence="1 7">Cell inner membrane</location>
        <topology evidence="1 7">Multi-pass membrane protein</topology>
    </subcellularLocation>
</comment>
<evidence type="ECO:0000256" key="3">
    <source>
        <dbReference type="ARBA" id="ARBA00022519"/>
    </source>
</evidence>
<keyword evidence="3 7" id="KW-0997">Cell inner membrane</keyword>
<dbReference type="GO" id="GO:0022857">
    <property type="term" value="F:transmembrane transporter activity"/>
    <property type="evidence" value="ECO:0007669"/>
    <property type="project" value="UniProtKB-UniRule"/>
</dbReference>
<evidence type="ECO:0000313" key="10">
    <source>
        <dbReference type="Proteomes" id="UP000245629"/>
    </source>
</evidence>
<feature type="domain" description="TRAP C4-dicarboxylate transport system permease DctM subunit" evidence="8">
    <location>
        <begin position="13"/>
        <end position="423"/>
    </location>
</feature>
<accession>A0A2S2CUJ7</accession>
<dbReference type="KEGG" id="azz:DEW08_18605"/>
<dbReference type="PANTHER" id="PTHR33362:SF5">
    <property type="entry name" value="C4-DICARBOXYLATE TRAP TRANSPORTER LARGE PERMEASE PROTEIN DCTM"/>
    <property type="match status" value="1"/>
</dbReference>
<keyword evidence="4 7" id="KW-0812">Transmembrane</keyword>
<comment type="similarity">
    <text evidence="7">Belongs to the TRAP transporter large permease family.</text>
</comment>
<gene>
    <name evidence="9" type="ORF">DEW08_18605</name>
</gene>
<dbReference type="InterPro" id="IPR010656">
    <property type="entry name" value="DctM"/>
</dbReference>
<feature type="transmembrane region" description="Helical" evidence="7">
    <location>
        <begin position="142"/>
        <end position="164"/>
    </location>
</feature>
<feature type="transmembrane region" description="Helical" evidence="7">
    <location>
        <begin position="248"/>
        <end position="272"/>
    </location>
</feature>
<organism evidence="9 10">
    <name type="scientific">Azospirillum thermophilum</name>
    <dbReference type="NCBI Taxonomy" id="2202148"/>
    <lineage>
        <taxon>Bacteria</taxon>
        <taxon>Pseudomonadati</taxon>
        <taxon>Pseudomonadota</taxon>
        <taxon>Alphaproteobacteria</taxon>
        <taxon>Rhodospirillales</taxon>
        <taxon>Azospirillaceae</taxon>
        <taxon>Azospirillum</taxon>
    </lineage>
</organism>
<protein>
    <recommendedName>
        <fullName evidence="7">TRAP transporter large permease protein</fullName>
    </recommendedName>
</protein>
<keyword evidence="5 7" id="KW-1133">Transmembrane helix</keyword>
<dbReference type="EMBL" id="CP029354">
    <property type="protein sequence ID" value="AWK88139.1"/>
    <property type="molecule type" value="Genomic_DNA"/>
</dbReference>
<feature type="transmembrane region" description="Helical" evidence="7">
    <location>
        <begin position="221"/>
        <end position="242"/>
    </location>
</feature>
<dbReference type="PANTHER" id="PTHR33362">
    <property type="entry name" value="SIALIC ACID TRAP TRANSPORTER PERMEASE PROTEIN SIAT-RELATED"/>
    <property type="match status" value="1"/>
</dbReference>
<dbReference type="OrthoDB" id="9783448at2"/>
<evidence type="ECO:0000256" key="4">
    <source>
        <dbReference type="ARBA" id="ARBA00022692"/>
    </source>
</evidence>
<feature type="transmembrane region" description="Helical" evidence="7">
    <location>
        <begin position="12"/>
        <end position="37"/>
    </location>
</feature>
<feature type="transmembrane region" description="Helical" evidence="7">
    <location>
        <begin position="357"/>
        <end position="378"/>
    </location>
</feature>
<keyword evidence="7" id="KW-0813">Transport</keyword>
<comment type="caution">
    <text evidence="7">Lacks conserved residue(s) required for the propagation of feature annotation.</text>
</comment>
<dbReference type="GO" id="GO:0005886">
    <property type="term" value="C:plasma membrane"/>
    <property type="evidence" value="ECO:0007669"/>
    <property type="project" value="UniProtKB-SubCell"/>
</dbReference>
<dbReference type="PIRSF" id="PIRSF006066">
    <property type="entry name" value="HI0050"/>
    <property type="match status" value="1"/>
</dbReference>
<keyword evidence="6 7" id="KW-0472">Membrane</keyword>
<evidence type="ECO:0000256" key="1">
    <source>
        <dbReference type="ARBA" id="ARBA00004429"/>
    </source>
</evidence>
<evidence type="ECO:0000259" key="8">
    <source>
        <dbReference type="Pfam" id="PF06808"/>
    </source>
</evidence>
<evidence type="ECO:0000256" key="5">
    <source>
        <dbReference type="ARBA" id="ARBA00022989"/>
    </source>
</evidence>
<feature type="transmembrane region" description="Helical" evidence="7">
    <location>
        <begin position="176"/>
        <end position="200"/>
    </location>
</feature>
<evidence type="ECO:0000256" key="7">
    <source>
        <dbReference type="RuleBase" id="RU369079"/>
    </source>
</evidence>
<dbReference type="Pfam" id="PF06808">
    <property type="entry name" value="DctM"/>
    <property type="match status" value="1"/>
</dbReference>
<comment type="function">
    <text evidence="7">Part of the tripartite ATP-independent periplasmic (TRAP) transport system.</text>
</comment>
<feature type="transmembrane region" description="Helical" evidence="7">
    <location>
        <begin position="284"/>
        <end position="308"/>
    </location>
</feature>
<proteinExistence type="inferred from homology"/>